<feature type="chain" id="PRO_5029803386" evidence="2">
    <location>
        <begin position="23"/>
        <end position="188"/>
    </location>
</feature>
<name>A0A7N0UV60_KALFE</name>
<dbReference type="Pfam" id="PF01190">
    <property type="entry name" value="Pollen_Ole_e_1"/>
    <property type="match status" value="1"/>
</dbReference>
<accession>A0A7N0UV60</accession>
<organism evidence="3 4">
    <name type="scientific">Kalanchoe fedtschenkoi</name>
    <name type="common">Lavender scallops</name>
    <name type="synonym">South American air plant</name>
    <dbReference type="NCBI Taxonomy" id="63787"/>
    <lineage>
        <taxon>Eukaryota</taxon>
        <taxon>Viridiplantae</taxon>
        <taxon>Streptophyta</taxon>
        <taxon>Embryophyta</taxon>
        <taxon>Tracheophyta</taxon>
        <taxon>Spermatophyta</taxon>
        <taxon>Magnoliopsida</taxon>
        <taxon>eudicotyledons</taxon>
        <taxon>Gunneridae</taxon>
        <taxon>Pentapetalae</taxon>
        <taxon>Saxifragales</taxon>
        <taxon>Crassulaceae</taxon>
        <taxon>Kalanchoe</taxon>
    </lineage>
</organism>
<sequence length="188" mass="20652">MRMTTRSVWVLAVVLGLALAEARRQTHPLLDLSSSREELVDLLAGYGEEKLSTVLITESVLCLDQAASTQPQPISGARVGLACSSGGDKTRKSTWEETETDEYGDFQLIFLPTSTGLRISTESVNQTHCKASYARIQHKGIKLSSARNGVRTYTAGKIKLQHVRPGSRQPTGCAKTWFANLPLYKWQG</sequence>
<dbReference type="Gramene" id="Kaladp0089s0136.1.v1.1">
    <property type="protein sequence ID" value="Kaladp0089s0136.1.v1.1"/>
    <property type="gene ID" value="Kaladp0089s0136.v1.1"/>
</dbReference>
<evidence type="ECO:0000256" key="1">
    <source>
        <dbReference type="SAM" id="MobiDB-lite"/>
    </source>
</evidence>
<dbReference type="OMA" id="TIGIKCH"/>
<dbReference type="Proteomes" id="UP000594263">
    <property type="component" value="Unplaced"/>
</dbReference>
<feature type="region of interest" description="Disordered" evidence="1">
    <location>
        <begin position="76"/>
        <end position="97"/>
    </location>
</feature>
<evidence type="ECO:0000256" key="2">
    <source>
        <dbReference type="SAM" id="SignalP"/>
    </source>
</evidence>
<protein>
    <submittedName>
        <fullName evidence="3">Uncharacterized protein</fullName>
    </submittedName>
</protein>
<keyword evidence="2" id="KW-0732">Signal</keyword>
<reference evidence="3" key="1">
    <citation type="submission" date="2021-01" db="UniProtKB">
        <authorList>
            <consortium name="EnsemblPlants"/>
        </authorList>
    </citation>
    <scope>IDENTIFICATION</scope>
</reference>
<dbReference type="PANTHER" id="PTHR47273:SF6">
    <property type="entry name" value="POLLEN OLE E 1 ALLERGEN AND EXTENSIN FAMILY PROTEIN"/>
    <property type="match status" value="1"/>
</dbReference>
<dbReference type="AlphaFoldDB" id="A0A7N0UV60"/>
<evidence type="ECO:0000313" key="4">
    <source>
        <dbReference type="Proteomes" id="UP000594263"/>
    </source>
</evidence>
<keyword evidence="4" id="KW-1185">Reference proteome</keyword>
<dbReference type="EnsemblPlants" id="Kaladp0089s0136.1.v1.1">
    <property type="protein sequence ID" value="Kaladp0089s0136.1.v1.1"/>
    <property type="gene ID" value="Kaladp0089s0136.v1.1"/>
</dbReference>
<dbReference type="PANTHER" id="PTHR47273">
    <property type="entry name" value="EXPRESSED PROTEIN"/>
    <property type="match status" value="1"/>
</dbReference>
<feature type="signal peptide" evidence="2">
    <location>
        <begin position="1"/>
        <end position="22"/>
    </location>
</feature>
<proteinExistence type="predicted"/>
<evidence type="ECO:0000313" key="3">
    <source>
        <dbReference type="EnsemblPlants" id="Kaladp0089s0136.1.v1.1"/>
    </source>
</evidence>